<comment type="caution">
    <text evidence="1">The sequence shown here is derived from an EMBL/GenBank/DDBJ whole genome shotgun (WGS) entry which is preliminary data.</text>
</comment>
<name>A0A8S9UP12_PHYIN</name>
<reference evidence="1" key="1">
    <citation type="submission" date="2020-03" db="EMBL/GenBank/DDBJ databases">
        <title>Hybrid Assembly of Korean Phytophthora infestans isolates.</title>
        <authorList>
            <person name="Prokchorchik M."/>
            <person name="Lee Y."/>
            <person name="Seo J."/>
            <person name="Cho J.-H."/>
            <person name="Park Y.-E."/>
            <person name="Jang D.-C."/>
            <person name="Im J.-S."/>
            <person name="Choi J.-G."/>
            <person name="Park H.-J."/>
            <person name="Lee G.-B."/>
            <person name="Lee Y.-G."/>
            <person name="Hong S.-Y."/>
            <person name="Cho K."/>
            <person name="Sohn K.H."/>
        </authorList>
    </citation>
    <scope>NUCLEOTIDE SEQUENCE</scope>
    <source>
        <strain evidence="1">KR_2_A2</strain>
    </source>
</reference>
<evidence type="ECO:0000313" key="1">
    <source>
        <dbReference type="EMBL" id="KAF4142551.1"/>
    </source>
</evidence>
<gene>
    <name evidence="1" type="ORF">GN958_ATG08282</name>
</gene>
<protein>
    <submittedName>
        <fullName evidence="1">Uncharacterized protein</fullName>
    </submittedName>
</protein>
<dbReference type="Proteomes" id="UP000704712">
    <property type="component" value="Unassembled WGS sequence"/>
</dbReference>
<sequence length="66" mass="7721">MAEAMPEFTLTRAGRFFPHVMSDLDSRIRLHKPCLSCVYNWIFLLSRRTHVPYVKTYPHASSNLPN</sequence>
<accession>A0A8S9UP12</accession>
<dbReference type="AlphaFoldDB" id="A0A8S9UP12"/>
<dbReference type="EMBL" id="JAACNO010001182">
    <property type="protein sequence ID" value="KAF4142551.1"/>
    <property type="molecule type" value="Genomic_DNA"/>
</dbReference>
<evidence type="ECO:0000313" key="2">
    <source>
        <dbReference type="Proteomes" id="UP000704712"/>
    </source>
</evidence>
<organism evidence="1 2">
    <name type="scientific">Phytophthora infestans</name>
    <name type="common">Potato late blight agent</name>
    <name type="synonym">Botrytis infestans</name>
    <dbReference type="NCBI Taxonomy" id="4787"/>
    <lineage>
        <taxon>Eukaryota</taxon>
        <taxon>Sar</taxon>
        <taxon>Stramenopiles</taxon>
        <taxon>Oomycota</taxon>
        <taxon>Peronosporomycetes</taxon>
        <taxon>Peronosporales</taxon>
        <taxon>Peronosporaceae</taxon>
        <taxon>Phytophthora</taxon>
    </lineage>
</organism>
<proteinExistence type="predicted"/>